<keyword evidence="4 8" id="KW-0547">Nucleotide-binding</keyword>
<evidence type="ECO:0000259" key="9">
    <source>
        <dbReference type="Pfam" id="PF02223"/>
    </source>
</evidence>
<keyword evidence="3 8" id="KW-0545">Nucleotide biosynthesis</keyword>
<dbReference type="GO" id="GO:0006235">
    <property type="term" value="P:dTTP biosynthetic process"/>
    <property type="evidence" value="ECO:0007669"/>
    <property type="project" value="UniProtKB-UniRule"/>
</dbReference>
<comment type="caution">
    <text evidence="10">The sequence shown here is derived from an EMBL/GenBank/DDBJ whole genome shotgun (WGS) entry which is preliminary data.</text>
</comment>
<dbReference type="GO" id="GO:0005829">
    <property type="term" value="C:cytosol"/>
    <property type="evidence" value="ECO:0007669"/>
    <property type="project" value="TreeGrafter"/>
</dbReference>
<dbReference type="CDD" id="cd01672">
    <property type="entry name" value="TMPK"/>
    <property type="match status" value="1"/>
</dbReference>
<evidence type="ECO:0000256" key="4">
    <source>
        <dbReference type="ARBA" id="ARBA00022741"/>
    </source>
</evidence>
<dbReference type="Gene3D" id="3.40.50.300">
    <property type="entry name" value="P-loop containing nucleotide triphosphate hydrolases"/>
    <property type="match status" value="1"/>
</dbReference>
<dbReference type="InterPro" id="IPR018095">
    <property type="entry name" value="Thymidylate_kin_CS"/>
</dbReference>
<dbReference type="InterPro" id="IPR018094">
    <property type="entry name" value="Thymidylate_kinase"/>
</dbReference>
<comment type="similarity">
    <text evidence="1 8">Belongs to the thymidylate kinase family.</text>
</comment>
<dbReference type="GO" id="GO:0005524">
    <property type="term" value="F:ATP binding"/>
    <property type="evidence" value="ECO:0007669"/>
    <property type="project" value="UniProtKB-UniRule"/>
</dbReference>
<feature type="domain" description="Thymidylate kinase-like" evidence="9">
    <location>
        <begin position="14"/>
        <end position="194"/>
    </location>
</feature>
<dbReference type="SUPFAM" id="SSF52540">
    <property type="entry name" value="P-loop containing nucleoside triphosphate hydrolases"/>
    <property type="match status" value="1"/>
</dbReference>
<dbReference type="GO" id="GO:0006227">
    <property type="term" value="P:dUDP biosynthetic process"/>
    <property type="evidence" value="ECO:0007669"/>
    <property type="project" value="TreeGrafter"/>
</dbReference>
<dbReference type="PROSITE" id="PS01331">
    <property type="entry name" value="THYMIDYLATE_KINASE"/>
    <property type="match status" value="1"/>
</dbReference>
<comment type="function">
    <text evidence="8">Phosphorylation of dTMP to form dTDP in both de novo and salvage pathways of dTTP synthesis.</text>
</comment>
<dbReference type="InterPro" id="IPR027417">
    <property type="entry name" value="P-loop_NTPase"/>
</dbReference>
<evidence type="ECO:0000256" key="8">
    <source>
        <dbReference type="HAMAP-Rule" id="MF_00165"/>
    </source>
</evidence>
<dbReference type="GO" id="GO:0004798">
    <property type="term" value="F:dTMP kinase activity"/>
    <property type="evidence" value="ECO:0007669"/>
    <property type="project" value="UniProtKB-UniRule"/>
</dbReference>
<dbReference type="PANTHER" id="PTHR10344">
    <property type="entry name" value="THYMIDYLATE KINASE"/>
    <property type="match status" value="1"/>
</dbReference>
<dbReference type="HAMAP" id="MF_00165">
    <property type="entry name" value="Thymidylate_kinase"/>
    <property type="match status" value="1"/>
</dbReference>
<keyword evidence="2 8" id="KW-0808">Transferase</keyword>
<comment type="caution">
    <text evidence="8">Lacks conserved residue(s) required for the propagation of feature annotation.</text>
</comment>
<comment type="catalytic activity">
    <reaction evidence="7 8">
        <text>dTMP + ATP = dTDP + ADP</text>
        <dbReference type="Rhea" id="RHEA:13517"/>
        <dbReference type="ChEBI" id="CHEBI:30616"/>
        <dbReference type="ChEBI" id="CHEBI:58369"/>
        <dbReference type="ChEBI" id="CHEBI:63528"/>
        <dbReference type="ChEBI" id="CHEBI:456216"/>
        <dbReference type="EC" id="2.7.4.9"/>
    </reaction>
</comment>
<evidence type="ECO:0000256" key="2">
    <source>
        <dbReference type="ARBA" id="ARBA00022679"/>
    </source>
</evidence>
<evidence type="ECO:0000256" key="6">
    <source>
        <dbReference type="ARBA" id="ARBA00022840"/>
    </source>
</evidence>
<dbReference type="PANTHER" id="PTHR10344:SF4">
    <property type="entry name" value="UMP-CMP KINASE 2, MITOCHONDRIAL"/>
    <property type="match status" value="1"/>
</dbReference>
<name>A0A2H0TED1_9BACT</name>
<sequence length="212" mass="24432">MYMKALPRGIFILFEGGDKVGKTTQLEMAERYLESKGYPVLRTKEPGGGDIAIREKVLSDESLTAEEQLALFCEDRRIHVEQKILPALKEKKIVLCDRFEPSSIAYQGAGGGMPVNRIREQSGKARSGTWPDMILLYDVDPEKAFTRARAETSFEKKDMDYQRRVRKSFLEQAEEDINRWNIIDASRSVEDVWKKTKKCIDAFFLRRFGIQI</sequence>
<gene>
    <name evidence="8 10" type="primary">tmk</name>
    <name evidence="10" type="ORF">COU47_00490</name>
</gene>
<organism evidence="10 11">
    <name type="scientific">Candidatus Niyogibacteria bacterium CG10_big_fil_rev_8_21_14_0_10_46_36</name>
    <dbReference type="NCBI Taxonomy" id="1974726"/>
    <lineage>
        <taxon>Bacteria</taxon>
        <taxon>Candidatus Niyogiibacteriota</taxon>
    </lineage>
</organism>
<accession>A0A2H0TED1</accession>
<protein>
    <recommendedName>
        <fullName evidence="8">Thymidylate kinase</fullName>
        <ecNumber evidence="8">2.7.4.9</ecNumber>
    </recommendedName>
    <alternativeName>
        <fullName evidence="8">dTMP kinase</fullName>
    </alternativeName>
</protein>
<dbReference type="InterPro" id="IPR039430">
    <property type="entry name" value="Thymidylate_kin-like_dom"/>
</dbReference>
<dbReference type="EMBL" id="PFCO01000001">
    <property type="protein sequence ID" value="PIR69901.1"/>
    <property type="molecule type" value="Genomic_DNA"/>
</dbReference>
<dbReference type="EC" id="2.7.4.9" evidence="8"/>
<evidence type="ECO:0000313" key="10">
    <source>
        <dbReference type="EMBL" id="PIR69901.1"/>
    </source>
</evidence>
<dbReference type="GO" id="GO:0006233">
    <property type="term" value="P:dTDP biosynthetic process"/>
    <property type="evidence" value="ECO:0007669"/>
    <property type="project" value="InterPro"/>
</dbReference>
<dbReference type="Proteomes" id="UP000231503">
    <property type="component" value="Unassembled WGS sequence"/>
</dbReference>
<evidence type="ECO:0000256" key="3">
    <source>
        <dbReference type="ARBA" id="ARBA00022727"/>
    </source>
</evidence>
<evidence type="ECO:0000313" key="11">
    <source>
        <dbReference type="Proteomes" id="UP000231503"/>
    </source>
</evidence>
<dbReference type="NCBIfam" id="TIGR00041">
    <property type="entry name" value="DTMP_kinase"/>
    <property type="match status" value="1"/>
</dbReference>
<proteinExistence type="inferred from homology"/>
<dbReference type="AlphaFoldDB" id="A0A2H0TED1"/>
<reference evidence="11" key="1">
    <citation type="submission" date="2017-09" db="EMBL/GenBank/DDBJ databases">
        <title>Depth-based differentiation of microbial function through sediment-hosted aquifers and enrichment of novel symbionts in the deep terrestrial subsurface.</title>
        <authorList>
            <person name="Probst A.J."/>
            <person name="Ladd B."/>
            <person name="Jarett J.K."/>
            <person name="Geller-Mcgrath D.E."/>
            <person name="Sieber C.M.K."/>
            <person name="Emerson J.B."/>
            <person name="Anantharaman K."/>
            <person name="Thomas B.C."/>
            <person name="Malmstrom R."/>
            <person name="Stieglmeier M."/>
            <person name="Klingl A."/>
            <person name="Woyke T."/>
            <person name="Ryan C.M."/>
            <person name="Banfield J.F."/>
        </authorList>
    </citation>
    <scope>NUCLEOTIDE SEQUENCE [LARGE SCALE GENOMIC DNA]</scope>
</reference>
<evidence type="ECO:0000256" key="5">
    <source>
        <dbReference type="ARBA" id="ARBA00022777"/>
    </source>
</evidence>
<keyword evidence="6 8" id="KW-0067">ATP-binding</keyword>
<evidence type="ECO:0000256" key="1">
    <source>
        <dbReference type="ARBA" id="ARBA00009776"/>
    </source>
</evidence>
<keyword evidence="5 8" id="KW-0418">Kinase</keyword>
<evidence type="ECO:0000256" key="7">
    <source>
        <dbReference type="ARBA" id="ARBA00048743"/>
    </source>
</evidence>
<dbReference type="Pfam" id="PF02223">
    <property type="entry name" value="Thymidylate_kin"/>
    <property type="match status" value="1"/>
</dbReference>